<dbReference type="PANTHER" id="PTHR43776">
    <property type="entry name" value="TRANSPORT ATP-BINDING PROTEIN"/>
    <property type="match status" value="1"/>
</dbReference>
<dbReference type="AlphaFoldDB" id="A0A7W3ZN31"/>
<dbReference type="Proteomes" id="UP000525686">
    <property type="component" value="Unassembled WGS sequence"/>
</dbReference>
<dbReference type="NCBIfam" id="TIGR01727">
    <property type="entry name" value="oligo_HPY"/>
    <property type="match status" value="1"/>
</dbReference>
<dbReference type="GO" id="GO:0015833">
    <property type="term" value="P:peptide transport"/>
    <property type="evidence" value="ECO:0007669"/>
    <property type="project" value="InterPro"/>
</dbReference>
<feature type="domain" description="ABC transporter" evidence="6">
    <location>
        <begin position="44"/>
        <end position="295"/>
    </location>
</feature>
<dbReference type="Pfam" id="PF08352">
    <property type="entry name" value="oligo_HPY"/>
    <property type="match status" value="1"/>
</dbReference>
<comment type="similarity">
    <text evidence="1">Belongs to the ABC transporter superfamily.</text>
</comment>
<dbReference type="NCBIfam" id="NF008453">
    <property type="entry name" value="PRK11308.1"/>
    <property type="match status" value="1"/>
</dbReference>
<dbReference type="SUPFAM" id="SSF52540">
    <property type="entry name" value="P-loop containing nucleoside triphosphate hydrolases"/>
    <property type="match status" value="1"/>
</dbReference>
<feature type="region of interest" description="Disordered" evidence="5">
    <location>
        <begin position="352"/>
        <end position="372"/>
    </location>
</feature>
<evidence type="ECO:0000313" key="7">
    <source>
        <dbReference type="EMBL" id="MBB1254544.1"/>
    </source>
</evidence>
<dbReference type="SMART" id="SM00382">
    <property type="entry name" value="AAA"/>
    <property type="match status" value="1"/>
</dbReference>
<dbReference type="FunFam" id="3.40.50.300:FF:000016">
    <property type="entry name" value="Oligopeptide ABC transporter ATP-binding component"/>
    <property type="match status" value="1"/>
</dbReference>
<dbReference type="PANTHER" id="PTHR43776:SF7">
    <property type="entry name" value="D,D-DIPEPTIDE TRANSPORT ATP-BINDING PROTEIN DDPF-RELATED"/>
    <property type="match status" value="1"/>
</dbReference>
<comment type="caution">
    <text evidence="7">The sequence shown here is derived from an EMBL/GenBank/DDBJ whole genome shotgun (WGS) entry which is preliminary data.</text>
</comment>
<dbReference type="InterPro" id="IPR050319">
    <property type="entry name" value="ABC_transp_ATP-bind"/>
</dbReference>
<evidence type="ECO:0000259" key="6">
    <source>
        <dbReference type="PROSITE" id="PS50893"/>
    </source>
</evidence>
<sequence>MTPPYRDDDTATATATADHAAGPVAESAAASVADSGGREREPLLSVRGLAKHFPVYGGFPFRRRVGAVHAVDGLDLTLGEGESLGLVGESGCGKSTTGRLLTRLLEPTAGTIAYRGRDISHAGRRELRPIRSEIQMVFQDPYSSLNPRHTVGRIVGAPLEINGVTPPGGREARVRELLETVGLNPEHYNRFPHEFSGGQRQRIGIARALALAPRLIVADEPVSALDVSIQAQVVNLLRGLQREKGIAFVFIAHDLAVVRHFCERVAVMYLGRVVETGDRESIYARPRHPYTVALLSAVPEVEEAGARERERVRLTGDVPSPVDPPSGCRFRTRCWKAEERCAVEVPPLTRRPGSPAGHLTACHFPEAAPDGR</sequence>
<evidence type="ECO:0000256" key="3">
    <source>
        <dbReference type="ARBA" id="ARBA00022741"/>
    </source>
</evidence>
<feature type="compositionally biased region" description="Low complexity" evidence="5">
    <location>
        <begin position="11"/>
        <end position="35"/>
    </location>
</feature>
<keyword evidence="3" id="KW-0547">Nucleotide-binding</keyword>
<dbReference type="EMBL" id="JABJWZ010000119">
    <property type="protein sequence ID" value="MBB1254544.1"/>
    <property type="molecule type" value="Genomic_DNA"/>
</dbReference>
<dbReference type="PROSITE" id="PS00211">
    <property type="entry name" value="ABC_TRANSPORTER_1"/>
    <property type="match status" value="1"/>
</dbReference>
<name>A0A7W3ZN31_9ACTN</name>
<dbReference type="InterPro" id="IPR027417">
    <property type="entry name" value="P-loop_NTPase"/>
</dbReference>
<protein>
    <submittedName>
        <fullName evidence="7">Dipeptide ABC transporter ATP-binding protein</fullName>
    </submittedName>
</protein>
<dbReference type="Gene3D" id="3.40.50.300">
    <property type="entry name" value="P-loop containing nucleotide triphosphate hydrolases"/>
    <property type="match status" value="1"/>
</dbReference>
<feature type="region of interest" description="Disordered" evidence="5">
    <location>
        <begin position="1"/>
        <end position="37"/>
    </location>
</feature>
<dbReference type="InterPro" id="IPR003593">
    <property type="entry name" value="AAA+_ATPase"/>
</dbReference>
<organism evidence="7 8">
    <name type="scientific">Streptomyces alkaliterrae</name>
    <dbReference type="NCBI Taxonomy" id="2213162"/>
    <lineage>
        <taxon>Bacteria</taxon>
        <taxon>Bacillati</taxon>
        <taxon>Actinomycetota</taxon>
        <taxon>Actinomycetes</taxon>
        <taxon>Kitasatosporales</taxon>
        <taxon>Streptomycetaceae</taxon>
        <taxon>Streptomyces</taxon>
    </lineage>
</organism>
<dbReference type="InterPro" id="IPR017871">
    <property type="entry name" value="ABC_transporter-like_CS"/>
</dbReference>
<dbReference type="CDD" id="cd03257">
    <property type="entry name" value="ABC_NikE_OppD_transporters"/>
    <property type="match status" value="1"/>
</dbReference>
<evidence type="ECO:0000256" key="2">
    <source>
        <dbReference type="ARBA" id="ARBA00022448"/>
    </source>
</evidence>
<accession>A0A7W3ZN31</accession>
<dbReference type="InterPro" id="IPR003439">
    <property type="entry name" value="ABC_transporter-like_ATP-bd"/>
</dbReference>
<proteinExistence type="inferred from homology"/>
<dbReference type="PROSITE" id="PS50893">
    <property type="entry name" value="ABC_TRANSPORTER_2"/>
    <property type="match status" value="1"/>
</dbReference>
<gene>
    <name evidence="7" type="ORF">H3146_14405</name>
</gene>
<evidence type="ECO:0000256" key="5">
    <source>
        <dbReference type="SAM" id="MobiDB-lite"/>
    </source>
</evidence>
<dbReference type="GO" id="GO:0016887">
    <property type="term" value="F:ATP hydrolysis activity"/>
    <property type="evidence" value="ECO:0007669"/>
    <property type="project" value="InterPro"/>
</dbReference>
<reference evidence="8" key="1">
    <citation type="submission" date="2020-05" db="EMBL/GenBank/DDBJ databases">
        <title>Classification of alakaliphilic streptomycetes isolated from an alkaline soil next to Lonar Crater, India and a proposal for the recognition of Streptomyces alkaliterrae sp. nov.</title>
        <authorList>
            <person name="Golinska P."/>
        </authorList>
    </citation>
    <scope>NUCLEOTIDE SEQUENCE [LARGE SCALE GENOMIC DNA]</scope>
    <source>
        <strain evidence="8">OF3</strain>
    </source>
</reference>
<evidence type="ECO:0000313" key="8">
    <source>
        <dbReference type="Proteomes" id="UP000525686"/>
    </source>
</evidence>
<dbReference type="GO" id="GO:0055085">
    <property type="term" value="P:transmembrane transport"/>
    <property type="evidence" value="ECO:0007669"/>
    <property type="project" value="UniProtKB-ARBA"/>
</dbReference>
<dbReference type="RefSeq" id="WP_181354559.1">
    <property type="nucleotide sequence ID" value="NZ_JABJWZ010000119.1"/>
</dbReference>
<evidence type="ECO:0000256" key="1">
    <source>
        <dbReference type="ARBA" id="ARBA00005417"/>
    </source>
</evidence>
<dbReference type="GO" id="GO:0005524">
    <property type="term" value="F:ATP binding"/>
    <property type="evidence" value="ECO:0007669"/>
    <property type="project" value="UniProtKB-KW"/>
</dbReference>
<dbReference type="Pfam" id="PF00005">
    <property type="entry name" value="ABC_tran"/>
    <property type="match status" value="1"/>
</dbReference>
<dbReference type="InterPro" id="IPR013563">
    <property type="entry name" value="Oligopep_ABC_C"/>
</dbReference>
<keyword evidence="2" id="KW-0813">Transport</keyword>
<evidence type="ECO:0000256" key="4">
    <source>
        <dbReference type="ARBA" id="ARBA00022840"/>
    </source>
</evidence>
<keyword evidence="4 7" id="KW-0067">ATP-binding</keyword>